<evidence type="ECO:0000313" key="7">
    <source>
        <dbReference type="EMBL" id="CAL4213087.1"/>
    </source>
</evidence>
<evidence type="ECO:0000256" key="1">
    <source>
        <dbReference type="ARBA" id="ARBA00004141"/>
    </source>
</evidence>
<evidence type="ECO:0000256" key="4">
    <source>
        <dbReference type="ARBA" id="ARBA00023136"/>
    </source>
</evidence>
<proteinExistence type="predicted"/>
<dbReference type="EMBL" id="CAXKWB010088406">
    <property type="protein sequence ID" value="CAL4213087.1"/>
    <property type="molecule type" value="Genomic_DNA"/>
</dbReference>
<feature type="non-terminal residue" evidence="7">
    <location>
        <position position="1"/>
    </location>
</feature>
<comment type="caution">
    <text evidence="7">The sequence shown here is derived from an EMBL/GenBank/DDBJ whole genome shotgun (WGS) entry which is preliminary data.</text>
</comment>
<keyword evidence="2 5" id="KW-0812">Transmembrane</keyword>
<keyword evidence="6" id="KW-0732">Signal</keyword>
<evidence type="ECO:0000256" key="3">
    <source>
        <dbReference type="ARBA" id="ARBA00022989"/>
    </source>
</evidence>
<dbReference type="GO" id="GO:0022857">
    <property type="term" value="F:transmembrane transporter activity"/>
    <property type="evidence" value="ECO:0007669"/>
    <property type="project" value="TreeGrafter"/>
</dbReference>
<dbReference type="InterPro" id="IPR036259">
    <property type="entry name" value="MFS_trans_sf"/>
</dbReference>
<feature type="transmembrane region" description="Helical" evidence="5">
    <location>
        <begin position="121"/>
        <end position="143"/>
    </location>
</feature>
<evidence type="ECO:0000313" key="8">
    <source>
        <dbReference type="Proteomes" id="UP001497623"/>
    </source>
</evidence>
<feature type="non-terminal residue" evidence="7">
    <location>
        <position position="249"/>
    </location>
</feature>
<dbReference type="PANTHER" id="PTHR23507:SF1">
    <property type="entry name" value="FI18259P1-RELATED"/>
    <property type="match status" value="1"/>
</dbReference>
<gene>
    <name evidence="7" type="ORF">MNOR_LOCUS38500</name>
</gene>
<evidence type="ECO:0000256" key="6">
    <source>
        <dbReference type="SAM" id="SignalP"/>
    </source>
</evidence>
<accession>A0AAV2SQI6</accession>
<dbReference type="AlphaFoldDB" id="A0AAV2SQI6"/>
<feature type="transmembrane region" description="Helical" evidence="5">
    <location>
        <begin position="218"/>
        <end position="239"/>
    </location>
</feature>
<evidence type="ECO:0000256" key="2">
    <source>
        <dbReference type="ARBA" id="ARBA00022692"/>
    </source>
</evidence>
<organism evidence="7 8">
    <name type="scientific">Meganyctiphanes norvegica</name>
    <name type="common">Northern krill</name>
    <name type="synonym">Thysanopoda norvegica</name>
    <dbReference type="NCBI Taxonomy" id="48144"/>
    <lineage>
        <taxon>Eukaryota</taxon>
        <taxon>Metazoa</taxon>
        <taxon>Ecdysozoa</taxon>
        <taxon>Arthropoda</taxon>
        <taxon>Crustacea</taxon>
        <taxon>Multicrustacea</taxon>
        <taxon>Malacostraca</taxon>
        <taxon>Eumalacostraca</taxon>
        <taxon>Eucarida</taxon>
        <taxon>Euphausiacea</taxon>
        <taxon>Euphausiidae</taxon>
        <taxon>Meganyctiphanes</taxon>
    </lineage>
</organism>
<keyword evidence="3 5" id="KW-1133">Transmembrane helix</keyword>
<comment type="subcellular location">
    <subcellularLocation>
        <location evidence="1">Membrane</location>
        <topology evidence="1">Multi-pass membrane protein</topology>
    </subcellularLocation>
</comment>
<name>A0AAV2SQI6_MEGNR</name>
<protein>
    <submittedName>
        <fullName evidence="7">Uncharacterized protein</fullName>
    </submittedName>
</protein>
<reference evidence="7 8" key="1">
    <citation type="submission" date="2024-05" db="EMBL/GenBank/DDBJ databases">
        <authorList>
            <person name="Wallberg A."/>
        </authorList>
    </citation>
    <scope>NUCLEOTIDE SEQUENCE [LARGE SCALE GENOMIC DNA]</scope>
</reference>
<keyword evidence="4 5" id="KW-0472">Membrane</keyword>
<dbReference type="PANTHER" id="PTHR23507">
    <property type="entry name" value="ZGC:174356"/>
    <property type="match status" value="1"/>
</dbReference>
<feature type="signal peptide" evidence="6">
    <location>
        <begin position="1"/>
        <end position="25"/>
    </location>
</feature>
<keyword evidence="8" id="KW-1185">Reference proteome</keyword>
<feature type="chain" id="PRO_5043954549" evidence="6">
    <location>
        <begin position="26"/>
        <end position="249"/>
    </location>
</feature>
<dbReference type="GO" id="GO:0016020">
    <property type="term" value="C:membrane"/>
    <property type="evidence" value="ECO:0007669"/>
    <property type="project" value="UniProtKB-SubCell"/>
</dbReference>
<feature type="transmembrane region" description="Helical" evidence="5">
    <location>
        <begin position="194"/>
        <end position="212"/>
    </location>
</feature>
<dbReference type="SUPFAM" id="SSF103473">
    <property type="entry name" value="MFS general substrate transporter"/>
    <property type="match status" value="1"/>
</dbReference>
<dbReference type="Proteomes" id="UP001497623">
    <property type="component" value="Unassembled WGS sequence"/>
</dbReference>
<feature type="transmembrane region" description="Helical" evidence="5">
    <location>
        <begin position="163"/>
        <end position="182"/>
    </location>
</feature>
<sequence length="249" mass="27456">FPGNECVAVISVMYIILFLPDYSISQPPKPEILPGYDSINAALVESTQSHTSLKNSSYTQSSTSLSTSATDIPQSVLDPSVSASNLQAVSDLQTNISRPYLCQWFSSFTAALRCTFRYRPYGVRAVIIALLVADFFIAIVFAAEFDLLYMFLRDKLGFTFTKYTNYLAFKNLVNGISLMVLLPLMKRLLGDNGLGVLGGLSRIAAFLLLAFVTKTNLVFLVPILDVFGQYLFVALRAVISNLIQENEQG</sequence>
<evidence type="ECO:0000256" key="5">
    <source>
        <dbReference type="SAM" id="Phobius"/>
    </source>
</evidence>